<organism evidence="1 2">
    <name type="scientific">Dichomitus squalens</name>
    <dbReference type="NCBI Taxonomy" id="114155"/>
    <lineage>
        <taxon>Eukaryota</taxon>
        <taxon>Fungi</taxon>
        <taxon>Dikarya</taxon>
        <taxon>Basidiomycota</taxon>
        <taxon>Agaricomycotina</taxon>
        <taxon>Agaricomycetes</taxon>
        <taxon>Polyporales</taxon>
        <taxon>Polyporaceae</taxon>
        <taxon>Dichomitus</taxon>
    </lineage>
</organism>
<evidence type="ECO:0000313" key="1">
    <source>
        <dbReference type="EMBL" id="TBU57689.1"/>
    </source>
</evidence>
<protein>
    <submittedName>
        <fullName evidence="1">Uncharacterized protein</fullName>
    </submittedName>
</protein>
<accession>A0A4Q9PT97</accession>
<dbReference type="EMBL" id="ML145134">
    <property type="protein sequence ID" value="TBU57689.1"/>
    <property type="molecule type" value="Genomic_DNA"/>
</dbReference>
<dbReference type="Proteomes" id="UP000292082">
    <property type="component" value="Unassembled WGS sequence"/>
</dbReference>
<evidence type="ECO:0000313" key="2">
    <source>
        <dbReference type="Proteomes" id="UP000292082"/>
    </source>
</evidence>
<dbReference type="AlphaFoldDB" id="A0A4Q9PT97"/>
<sequence>MMTSGTRPCEARVSLRVRLPGCSQINLRVPRSPNPLRRIRTWGKGNAPAFFRPFRETHAHMALQRGRSVIFATLPASVCPTRDLVLRRSTSSHTIPLFPVGLPSYTRPSFASHGALALHNRAVK</sequence>
<gene>
    <name evidence="1" type="ORF">BD310DRAFT_537333</name>
</gene>
<keyword evidence="2" id="KW-1185">Reference proteome</keyword>
<proteinExistence type="predicted"/>
<reference evidence="1 2" key="1">
    <citation type="submission" date="2019-01" db="EMBL/GenBank/DDBJ databases">
        <title>Draft genome sequences of three monokaryotic isolates of the white-rot basidiomycete fungus Dichomitus squalens.</title>
        <authorList>
            <consortium name="DOE Joint Genome Institute"/>
            <person name="Lopez S.C."/>
            <person name="Andreopoulos B."/>
            <person name="Pangilinan J."/>
            <person name="Lipzen A."/>
            <person name="Riley R."/>
            <person name="Ahrendt S."/>
            <person name="Ng V."/>
            <person name="Barry K."/>
            <person name="Daum C."/>
            <person name="Grigoriev I.V."/>
            <person name="Hilden K.S."/>
            <person name="Makela M.R."/>
            <person name="de Vries R.P."/>
        </authorList>
    </citation>
    <scope>NUCLEOTIDE SEQUENCE [LARGE SCALE GENOMIC DNA]</scope>
    <source>
        <strain evidence="1 2">CBS 464.89</strain>
    </source>
</reference>
<name>A0A4Q9PT97_9APHY</name>